<evidence type="ECO:0000313" key="3">
    <source>
        <dbReference type="Proteomes" id="UP001589703"/>
    </source>
</evidence>
<keyword evidence="3" id="KW-1185">Reference proteome</keyword>
<evidence type="ECO:0000256" key="1">
    <source>
        <dbReference type="SAM" id="MobiDB-lite"/>
    </source>
</evidence>
<dbReference type="InterPro" id="IPR047919">
    <property type="entry name" value="SCO3374-like"/>
</dbReference>
<reference evidence="2 3" key="1">
    <citation type="submission" date="2024-09" db="EMBL/GenBank/DDBJ databases">
        <authorList>
            <person name="Sun Q."/>
            <person name="Mori K."/>
        </authorList>
    </citation>
    <scope>NUCLEOTIDE SEQUENCE [LARGE SCALE GENOMIC DNA]</scope>
    <source>
        <strain evidence="2 3">JCM 10918</strain>
    </source>
</reference>
<dbReference type="RefSeq" id="WP_385859693.1">
    <property type="nucleotide sequence ID" value="NZ_JBHMAR010000037.1"/>
</dbReference>
<feature type="compositionally biased region" description="Basic and acidic residues" evidence="1">
    <location>
        <begin position="21"/>
        <end position="62"/>
    </location>
</feature>
<name>A0ABV5VJG5_9ACTN</name>
<gene>
    <name evidence="2" type="ORF">ACFFRO_22975</name>
</gene>
<dbReference type="NCBIfam" id="NF040464">
    <property type="entry name" value="SCO3374_fam"/>
    <property type="match status" value="1"/>
</dbReference>
<organism evidence="2 3">
    <name type="scientific">Streptomyces thermocoprophilus</name>
    <dbReference type="NCBI Taxonomy" id="78356"/>
    <lineage>
        <taxon>Bacteria</taxon>
        <taxon>Bacillati</taxon>
        <taxon>Actinomycetota</taxon>
        <taxon>Actinomycetes</taxon>
        <taxon>Kitasatosporales</taxon>
        <taxon>Streptomycetaceae</taxon>
        <taxon>Streptomyces</taxon>
    </lineage>
</organism>
<dbReference type="Proteomes" id="UP001589703">
    <property type="component" value="Unassembled WGS sequence"/>
</dbReference>
<feature type="region of interest" description="Disordered" evidence="1">
    <location>
        <begin position="218"/>
        <end position="237"/>
    </location>
</feature>
<feature type="compositionally biased region" description="Pro residues" evidence="1">
    <location>
        <begin position="1"/>
        <end position="12"/>
    </location>
</feature>
<feature type="region of interest" description="Disordered" evidence="1">
    <location>
        <begin position="1"/>
        <end position="62"/>
    </location>
</feature>
<protein>
    <submittedName>
        <fullName evidence="2">SCO3374 family protein</fullName>
    </submittedName>
</protein>
<evidence type="ECO:0000313" key="2">
    <source>
        <dbReference type="EMBL" id="MFB9737956.1"/>
    </source>
</evidence>
<accession>A0ABV5VJG5</accession>
<sequence length="301" mass="31332">MAGAVPPWPSVPLPRRSPRLSPDRTPDRSADRTPDRSPGRSPDRTPDRFPERPARRPSEAGERVRRWYENELGWPTVPGEPVRLSVGVRFDVLDVPAEAGRGALVRLPPGCPVALRGDRMALLVAAGSAEELPGLLRWLEWGGLPLDLIALGAGTSLEAPPPPVSARTRVCGPRTPGAGAASGSAWPAAGLMGAPRAHGVPGAGAVPEAGAVPDVATGRRAASGSPEPGTPVVHPVGTSQGAAVWLRPPVPGREVEASLPSLTALGRTEGAPDLVRLVETVATLCHRIRLRRASAQPLAFS</sequence>
<dbReference type="EMBL" id="JBHMAR010000037">
    <property type="protein sequence ID" value="MFB9737956.1"/>
    <property type="molecule type" value="Genomic_DNA"/>
</dbReference>
<comment type="caution">
    <text evidence="2">The sequence shown here is derived from an EMBL/GenBank/DDBJ whole genome shotgun (WGS) entry which is preliminary data.</text>
</comment>
<proteinExistence type="predicted"/>